<keyword evidence="15" id="KW-0966">Cell projection</keyword>
<dbReference type="InterPro" id="IPR043458">
    <property type="entry name" value="GPR158/179"/>
</dbReference>
<dbReference type="PRINTS" id="PR00248">
    <property type="entry name" value="GPCRMGR"/>
</dbReference>
<feature type="transmembrane region" description="Helical" evidence="18">
    <location>
        <begin position="499"/>
        <end position="521"/>
    </location>
</feature>
<evidence type="ECO:0000256" key="13">
    <source>
        <dbReference type="ARBA" id="ARBA00023224"/>
    </source>
</evidence>
<dbReference type="GO" id="GO:0043005">
    <property type="term" value="C:neuron projection"/>
    <property type="evidence" value="ECO:0007669"/>
    <property type="project" value="UniProtKB-SubCell"/>
</dbReference>
<evidence type="ECO:0000256" key="17">
    <source>
        <dbReference type="SAM" id="MobiDB-lite"/>
    </source>
</evidence>
<evidence type="ECO:0000256" key="18">
    <source>
        <dbReference type="SAM" id="Phobius"/>
    </source>
</evidence>
<feature type="domain" description="G-protein coupled receptors family 3 profile" evidence="19">
    <location>
        <begin position="280"/>
        <end position="527"/>
    </location>
</feature>
<evidence type="ECO:0000256" key="10">
    <source>
        <dbReference type="ARBA" id="ARBA00023157"/>
    </source>
</evidence>
<keyword evidence="13" id="KW-0807">Transducer</keyword>
<keyword evidence="12" id="KW-0325">Glycoprotein</keyword>
<keyword evidence="8" id="KW-0297">G-protein coupled receptor</keyword>
<evidence type="ECO:0000256" key="6">
    <source>
        <dbReference type="ARBA" id="ARBA00022989"/>
    </source>
</evidence>
<dbReference type="CDD" id="cd15293">
    <property type="entry name" value="7tmC_GPR158-like"/>
    <property type="match status" value="1"/>
</dbReference>
<feature type="region of interest" description="Disordered" evidence="17">
    <location>
        <begin position="621"/>
        <end position="642"/>
    </location>
</feature>
<dbReference type="Pfam" id="PF00003">
    <property type="entry name" value="7tm_3"/>
    <property type="match status" value="1"/>
</dbReference>
<feature type="transmembrane region" description="Helical" evidence="18">
    <location>
        <begin position="282"/>
        <end position="305"/>
    </location>
</feature>
<evidence type="ECO:0000256" key="5">
    <source>
        <dbReference type="ARBA" id="ARBA00022729"/>
    </source>
</evidence>
<feature type="transmembrane region" description="Helical" evidence="18">
    <location>
        <begin position="434"/>
        <end position="457"/>
    </location>
</feature>
<reference evidence="20 21" key="1">
    <citation type="submission" date="2019-01" db="EMBL/GenBank/DDBJ databases">
        <title>A draft genome assembly of the solar-powered sea slug Elysia chlorotica.</title>
        <authorList>
            <person name="Cai H."/>
            <person name="Li Q."/>
            <person name="Fang X."/>
            <person name="Li J."/>
            <person name="Curtis N.E."/>
            <person name="Altenburger A."/>
            <person name="Shibata T."/>
            <person name="Feng M."/>
            <person name="Maeda T."/>
            <person name="Schwartz J.A."/>
            <person name="Shigenobu S."/>
            <person name="Lundholm N."/>
            <person name="Nishiyama T."/>
            <person name="Yang H."/>
            <person name="Hasebe M."/>
            <person name="Li S."/>
            <person name="Pierce S.K."/>
            <person name="Wang J."/>
        </authorList>
    </citation>
    <scope>NUCLEOTIDE SEQUENCE [LARGE SCALE GENOMIC DNA]</scope>
    <source>
        <strain evidence="20">EC2010</strain>
        <tissue evidence="20">Whole organism of an adult</tissue>
    </source>
</reference>
<dbReference type="STRING" id="188477.A0A3S0ZEH7"/>
<dbReference type="GO" id="GO:0004930">
    <property type="term" value="F:G protein-coupled receptor activity"/>
    <property type="evidence" value="ECO:0007669"/>
    <property type="project" value="UniProtKB-KW"/>
</dbReference>
<comment type="similarity">
    <text evidence="2">Belongs to the G-protein coupled receptor 3 family.</text>
</comment>
<keyword evidence="6 18" id="KW-1133">Transmembrane helix</keyword>
<dbReference type="Gene3D" id="3.30.450.20">
    <property type="entry name" value="PAS domain"/>
    <property type="match status" value="1"/>
</dbReference>
<evidence type="ECO:0000256" key="8">
    <source>
        <dbReference type="ARBA" id="ARBA00023040"/>
    </source>
</evidence>
<evidence type="ECO:0000313" key="21">
    <source>
        <dbReference type="Proteomes" id="UP000271974"/>
    </source>
</evidence>
<evidence type="ECO:0000256" key="2">
    <source>
        <dbReference type="ARBA" id="ARBA00007242"/>
    </source>
</evidence>
<dbReference type="OrthoDB" id="2129233at2759"/>
<evidence type="ECO:0000256" key="16">
    <source>
        <dbReference type="ARBA" id="ARBA00034104"/>
    </source>
</evidence>
<keyword evidence="3" id="KW-1003">Cell membrane</keyword>
<keyword evidence="5" id="KW-0732">Signal</keyword>
<evidence type="ECO:0000256" key="9">
    <source>
        <dbReference type="ARBA" id="ARBA00023136"/>
    </source>
</evidence>
<evidence type="ECO:0000256" key="3">
    <source>
        <dbReference type="ARBA" id="ARBA00022475"/>
    </source>
</evidence>
<comment type="caution">
    <text evidence="20">The sequence shown here is derived from an EMBL/GenBank/DDBJ whole genome shotgun (WGS) entry which is preliminary data.</text>
</comment>
<accession>A0A3S0ZEH7</accession>
<protein>
    <recommendedName>
        <fullName evidence="19">G-protein coupled receptors family 3 profile domain-containing protein</fullName>
    </recommendedName>
</protein>
<dbReference type="InterPro" id="IPR054714">
    <property type="entry name" value="GPR158_179_extracellular"/>
</dbReference>
<evidence type="ECO:0000256" key="11">
    <source>
        <dbReference type="ARBA" id="ARBA00023170"/>
    </source>
</evidence>
<evidence type="ECO:0000256" key="15">
    <source>
        <dbReference type="ARBA" id="ARBA00023273"/>
    </source>
</evidence>
<evidence type="ECO:0000259" key="19">
    <source>
        <dbReference type="PROSITE" id="PS50259"/>
    </source>
</evidence>
<feature type="transmembrane region" description="Helical" evidence="18">
    <location>
        <begin position="349"/>
        <end position="369"/>
    </location>
</feature>
<feature type="transmembrane region" description="Helical" evidence="18">
    <location>
        <begin position="317"/>
        <end position="337"/>
    </location>
</feature>
<evidence type="ECO:0000256" key="1">
    <source>
        <dbReference type="ARBA" id="ARBA00004487"/>
    </source>
</evidence>
<dbReference type="GO" id="GO:0045211">
    <property type="term" value="C:postsynaptic membrane"/>
    <property type="evidence" value="ECO:0007669"/>
    <property type="project" value="UniProtKB-SubCell"/>
</dbReference>
<organism evidence="20 21">
    <name type="scientific">Elysia chlorotica</name>
    <name type="common">Eastern emerald elysia</name>
    <name type="synonym">Sea slug</name>
    <dbReference type="NCBI Taxonomy" id="188477"/>
    <lineage>
        <taxon>Eukaryota</taxon>
        <taxon>Metazoa</taxon>
        <taxon>Spiralia</taxon>
        <taxon>Lophotrochozoa</taxon>
        <taxon>Mollusca</taxon>
        <taxon>Gastropoda</taxon>
        <taxon>Heterobranchia</taxon>
        <taxon>Euthyneura</taxon>
        <taxon>Panpulmonata</taxon>
        <taxon>Sacoglossa</taxon>
        <taxon>Placobranchoidea</taxon>
        <taxon>Plakobranchidae</taxon>
        <taxon>Elysia</taxon>
    </lineage>
</organism>
<dbReference type="CDD" id="cd12913">
    <property type="entry name" value="PDC1_MCP_like"/>
    <property type="match status" value="1"/>
</dbReference>
<keyword evidence="21" id="KW-1185">Reference proteome</keyword>
<keyword evidence="9 18" id="KW-0472">Membrane</keyword>
<keyword evidence="11" id="KW-0675">Receptor</keyword>
<dbReference type="InterPro" id="IPR017978">
    <property type="entry name" value="GPCR_3_C"/>
</dbReference>
<keyword evidence="14" id="KW-0628">Postsynaptic cell membrane</keyword>
<gene>
    <name evidence="20" type="ORF">EGW08_016501</name>
</gene>
<keyword evidence="7" id="KW-0770">Synapse</keyword>
<dbReference type="EMBL" id="RQTK01000715">
    <property type="protein sequence ID" value="RUS75750.1"/>
    <property type="molecule type" value="Genomic_DNA"/>
</dbReference>
<evidence type="ECO:0000313" key="20">
    <source>
        <dbReference type="EMBL" id="RUS75750.1"/>
    </source>
</evidence>
<evidence type="ECO:0000256" key="12">
    <source>
        <dbReference type="ARBA" id="ARBA00023180"/>
    </source>
</evidence>
<feature type="transmembrane region" description="Helical" evidence="18">
    <location>
        <begin position="469"/>
        <end position="487"/>
    </location>
</feature>
<keyword evidence="10" id="KW-1015">Disulfide bond</keyword>
<proteinExistence type="inferred from homology"/>
<dbReference type="PROSITE" id="PS50259">
    <property type="entry name" value="G_PROTEIN_RECEP_F3_4"/>
    <property type="match status" value="1"/>
</dbReference>
<keyword evidence="4 18" id="KW-0812">Transmembrane</keyword>
<feature type="compositionally biased region" description="Polar residues" evidence="17">
    <location>
        <begin position="627"/>
        <end position="642"/>
    </location>
</feature>
<feature type="transmembrane region" description="Helical" evidence="18">
    <location>
        <begin position="390"/>
        <end position="411"/>
    </location>
</feature>
<evidence type="ECO:0000256" key="7">
    <source>
        <dbReference type="ARBA" id="ARBA00023018"/>
    </source>
</evidence>
<evidence type="ECO:0000256" key="14">
    <source>
        <dbReference type="ARBA" id="ARBA00023257"/>
    </source>
</evidence>
<evidence type="ECO:0000256" key="4">
    <source>
        <dbReference type="ARBA" id="ARBA00022692"/>
    </source>
</evidence>
<dbReference type="PANTHER" id="PTHR32546:SF26">
    <property type="entry name" value="SMOG, ISOFORM D"/>
    <property type="match status" value="1"/>
</dbReference>
<dbReference type="InterPro" id="IPR000337">
    <property type="entry name" value="GPCR_3"/>
</dbReference>
<dbReference type="PANTHER" id="PTHR32546">
    <property type="entry name" value="G-PROTEIN COUPLED RECEPTOR 158-RELATED"/>
    <property type="match status" value="1"/>
</dbReference>
<dbReference type="Proteomes" id="UP000271974">
    <property type="component" value="Unassembled WGS sequence"/>
</dbReference>
<sequence length="642" mass="70759">DQIKAVRTALDYVRSVVKDTCSGGTGETLELTFDHNQWRQYTSPAIKTANILAKIIAMDGDLSRLDDDMFYSLVINNIHDDTLIYGSAVGLEPQVSPGKQKFCPYAFHVREEQRVRAFDLSTGYDYQLNSTEWYHKPRVADYSNVSILEDIVQDTLDPNVTASDIIRQPSATYEDGHWTYPYFDCQGGDIWMTTYSSPILALDASGAITFRGVATIDIELTNLDINQCDVNDSEVSQALDVFRGTHNCQDTTSFQCLQCPRGCDSCEDATPCLYQISDAVQAIVVFLISVMIVGCLVVSLVTFLNRKNLIIKTASPIFLLIMCFGSILMCCSVYVMYGEVDSLACKIQIWPFHLGLVLTYGALLIKTWRISVIFKSGGTTKRINLPDKALLQRMVPLVVVTVAYLTAWEILGPPQAVTVKTSADLKFFVCETRWWTYGAFGAEALMLLFGVYLCFTVRKAPAHFNESKFITWATYNAIILGSFILMLTQFVGMSGGPDVVFVLLMAQQQVFVTIPMCLIFVPKFWALHKGSSPGESGHSYSNQAVTITGRVKPSLAPSSSRFSESVAVVMTKGVAVQCNPEDFFLTSGIQLESASPNTLRVPGAHHCPHPPSPLVRLSAKVAPLPQPDSNGLSRQPAATTDA</sequence>
<feature type="non-terminal residue" evidence="20">
    <location>
        <position position="1"/>
    </location>
</feature>
<dbReference type="Pfam" id="PF22572">
    <property type="entry name" value="GPR158_179_EC"/>
    <property type="match status" value="1"/>
</dbReference>
<dbReference type="AlphaFoldDB" id="A0A3S0ZEH7"/>
<comment type="subcellular location">
    <subcellularLocation>
        <location evidence="1">Cell projection</location>
        <location evidence="1">Neuron projection</location>
    </subcellularLocation>
    <subcellularLocation>
        <location evidence="16">Postsynaptic cell membrane</location>
        <topology evidence="16">Multi-pass membrane protein</topology>
    </subcellularLocation>
</comment>
<name>A0A3S0ZEH7_ELYCH</name>